<reference evidence="3" key="1">
    <citation type="journal article" date="2021" name="Microb. Physiol.">
        <title>Proteogenomic Insights into the Physiology of Marine, Sulfate-Reducing, Filamentous Desulfonema limicola and Desulfonema magnum.</title>
        <authorList>
            <person name="Schnaars V."/>
            <person name="Wohlbrand L."/>
            <person name="Scheve S."/>
            <person name="Hinrichs C."/>
            <person name="Reinhardt R."/>
            <person name="Rabus R."/>
        </authorList>
    </citation>
    <scope>NUCLEOTIDE SEQUENCE</scope>
    <source>
        <strain evidence="3">4be13</strain>
    </source>
</reference>
<name>A0A975GRM7_9BACT</name>
<dbReference type="AlphaFoldDB" id="A0A975GRM7"/>
<evidence type="ECO:0000313" key="4">
    <source>
        <dbReference type="Proteomes" id="UP000663722"/>
    </source>
</evidence>
<gene>
    <name evidence="3" type="primary">rsbW</name>
    <name evidence="3" type="ORF">dnm_071420</name>
</gene>
<feature type="domain" description="Histidine kinase/HSP90-like ATPase" evidence="2">
    <location>
        <begin position="8"/>
        <end position="135"/>
    </location>
</feature>
<dbReference type="Proteomes" id="UP000663722">
    <property type="component" value="Chromosome"/>
</dbReference>
<dbReference type="SUPFAM" id="SSF55874">
    <property type="entry name" value="ATPase domain of HSP90 chaperone/DNA topoisomerase II/histidine kinase"/>
    <property type="match status" value="1"/>
</dbReference>
<accession>A0A975GRM7</accession>
<dbReference type="PANTHER" id="PTHR35526">
    <property type="entry name" value="ANTI-SIGMA-F FACTOR RSBW-RELATED"/>
    <property type="match status" value="1"/>
</dbReference>
<organism evidence="3 4">
    <name type="scientific">Desulfonema magnum</name>
    <dbReference type="NCBI Taxonomy" id="45655"/>
    <lineage>
        <taxon>Bacteria</taxon>
        <taxon>Pseudomonadati</taxon>
        <taxon>Thermodesulfobacteriota</taxon>
        <taxon>Desulfobacteria</taxon>
        <taxon>Desulfobacterales</taxon>
        <taxon>Desulfococcaceae</taxon>
        <taxon>Desulfonema</taxon>
    </lineage>
</organism>
<keyword evidence="3" id="KW-0808">Transferase</keyword>
<keyword evidence="1" id="KW-0723">Serine/threonine-protein kinase</keyword>
<keyword evidence="4" id="KW-1185">Reference proteome</keyword>
<dbReference type="Pfam" id="PF13581">
    <property type="entry name" value="HATPase_c_2"/>
    <property type="match status" value="1"/>
</dbReference>
<dbReference type="InterPro" id="IPR050267">
    <property type="entry name" value="Anti-sigma-factor_SerPK"/>
</dbReference>
<dbReference type="KEGG" id="dmm:dnm_071420"/>
<evidence type="ECO:0000259" key="2">
    <source>
        <dbReference type="Pfam" id="PF13581"/>
    </source>
</evidence>
<keyword evidence="3" id="KW-0418">Kinase</keyword>
<protein>
    <submittedName>
        <fullName evidence="3">Serine-protein kinase</fullName>
    </submittedName>
</protein>
<dbReference type="EMBL" id="CP061800">
    <property type="protein sequence ID" value="QTA91077.1"/>
    <property type="molecule type" value="Genomic_DNA"/>
</dbReference>
<dbReference type="Gene3D" id="3.30.565.10">
    <property type="entry name" value="Histidine kinase-like ATPase, C-terminal domain"/>
    <property type="match status" value="1"/>
</dbReference>
<dbReference type="GO" id="GO:0004674">
    <property type="term" value="F:protein serine/threonine kinase activity"/>
    <property type="evidence" value="ECO:0007669"/>
    <property type="project" value="UniProtKB-KW"/>
</dbReference>
<dbReference type="RefSeq" id="WP_207679009.1">
    <property type="nucleotide sequence ID" value="NZ_CP061800.1"/>
</dbReference>
<evidence type="ECO:0000313" key="3">
    <source>
        <dbReference type="EMBL" id="QTA91077.1"/>
    </source>
</evidence>
<dbReference type="CDD" id="cd16936">
    <property type="entry name" value="HATPase_RsbW-like"/>
    <property type="match status" value="1"/>
</dbReference>
<evidence type="ECO:0000256" key="1">
    <source>
        <dbReference type="ARBA" id="ARBA00022527"/>
    </source>
</evidence>
<proteinExistence type="predicted"/>
<dbReference type="InterPro" id="IPR003594">
    <property type="entry name" value="HATPase_dom"/>
</dbReference>
<sequence>MQRLSFDFPADTRILAKIGNLAADAGRNAGFNDVGIGDIQLAIDEACTNTIIHGLKKDPSRTFQLIIQWKTDEIEILIHEKGEPFDPSATRIPDPEASLEDRPVGGLGIYFVRELMDKVEYRTDEEGIKTLRMVKRVSKS</sequence>
<dbReference type="InterPro" id="IPR036890">
    <property type="entry name" value="HATPase_C_sf"/>
</dbReference>